<organism evidence="1 2">
    <name type="scientific">Goodea atripinnis</name>
    <dbReference type="NCBI Taxonomy" id="208336"/>
    <lineage>
        <taxon>Eukaryota</taxon>
        <taxon>Metazoa</taxon>
        <taxon>Chordata</taxon>
        <taxon>Craniata</taxon>
        <taxon>Vertebrata</taxon>
        <taxon>Euteleostomi</taxon>
        <taxon>Actinopterygii</taxon>
        <taxon>Neopterygii</taxon>
        <taxon>Teleostei</taxon>
        <taxon>Neoteleostei</taxon>
        <taxon>Acanthomorphata</taxon>
        <taxon>Ovalentaria</taxon>
        <taxon>Atherinomorphae</taxon>
        <taxon>Cyprinodontiformes</taxon>
        <taxon>Goodeidae</taxon>
        <taxon>Goodea</taxon>
    </lineage>
</organism>
<evidence type="ECO:0000313" key="2">
    <source>
        <dbReference type="Proteomes" id="UP001476798"/>
    </source>
</evidence>
<dbReference type="EMBL" id="JAHRIO010000126">
    <property type="protein sequence ID" value="MEQ2157592.1"/>
    <property type="molecule type" value="Genomic_DNA"/>
</dbReference>
<comment type="caution">
    <text evidence="1">The sequence shown here is derived from an EMBL/GenBank/DDBJ whole genome shotgun (WGS) entry which is preliminary data.</text>
</comment>
<name>A0ABV0MEQ8_9TELE</name>
<protein>
    <submittedName>
        <fullName evidence="1">Uncharacterized protein</fullName>
    </submittedName>
</protein>
<evidence type="ECO:0000313" key="1">
    <source>
        <dbReference type="EMBL" id="MEQ2157592.1"/>
    </source>
</evidence>
<keyword evidence="2" id="KW-1185">Reference proteome</keyword>
<reference evidence="1 2" key="1">
    <citation type="submission" date="2021-06" db="EMBL/GenBank/DDBJ databases">
        <authorList>
            <person name="Palmer J.M."/>
        </authorList>
    </citation>
    <scope>NUCLEOTIDE SEQUENCE [LARGE SCALE GENOMIC DNA]</scope>
    <source>
        <strain evidence="1 2">GA_2019</strain>
        <tissue evidence="1">Muscle</tissue>
    </source>
</reference>
<sequence length="131" mass="14532">MMTLAGIAMVGYWDSSWGCTLPLERLWRKVPGAWGWGSALRSPRRCGHGLTDNRGVCYMGSGCGRCLRQLDRGTSQTLDDHDPFGGDHVWKLSPPQVLNTPCGNRLLCLCDLAQTYCGPETKRTVSWDCCH</sequence>
<proteinExistence type="predicted"/>
<dbReference type="Proteomes" id="UP001476798">
    <property type="component" value="Unassembled WGS sequence"/>
</dbReference>
<accession>A0ABV0MEQ8</accession>
<gene>
    <name evidence="1" type="ORF">GOODEAATRI_003311</name>
</gene>